<dbReference type="InterPro" id="IPR036388">
    <property type="entry name" value="WH-like_DNA-bd_sf"/>
</dbReference>
<protein>
    <submittedName>
        <fullName evidence="3">NUDIX hydrolase</fullName>
    </submittedName>
</protein>
<organism evidence="3 4">
    <name type="scientific">Actinomadura alba</name>
    <dbReference type="NCBI Taxonomy" id="406431"/>
    <lineage>
        <taxon>Bacteria</taxon>
        <taxon>Bacillati</taxon>
        <taxon>Actinomycetota</taxon>
        <taxon>Actinomycetes</taxon>
        <taxon>Streptosporangiales</taxon>
        <taxon>Thermomonosporaceae</taxon>
        <taxon>Actinomadura</taxon>
    </lineage>
</organism>
<dbReference type="InterPro" id="IPR000086">
    <property type="entry name" value="NUDIX_hydrolase_dom"/>
</dbReference>
<dbReference type="PROSITE" id="PS51462">
    <property type="entry name" value="NUDIX"/>
    <property type="match status" value="1"/>
</dbReference>
<comment type="caution">
    <text evidence="3">The sequence shown here is derived from an EMBL/GenBank/DDBJ whole genome shotgun (WGS) entry which is preliminary data.</text>
</comment>
<dbReference type="Gene3D" id="3.90.79.10">
    <property type="entry name" value="Nucleoside Triphosphate Pyrophosphohydrolase"/>
    <property type="match status" value="1"/>
</dbReference>
<dbReference type="RefSeq" id="WP_187243649.1">
    <property type="nucleotide sequence ID" value="NZ_BAAAOK010000013.1"/>
</dbReference>
<reference evidence="3 4" key="1">
    <citation type="submission" date="2020-06" db="EMBL/GenBank/DDBJ databases">
        <title>Actinomadura xiongansis sp. nov., isolated from soil of Baiyangdian.</title>
        <authorList>
            <person name="Zhang X."/>
        </authorList>
    </citation>
    <scope>NUCLEOTIDE SEQUENCE [LARGE SCALE GENOMIC DNA]</scope>
    <source>
        <strain evidence="3 4">HBUM206468</strain>
    </source>
</reference>
<dbReference type="InterPro" id="IPR054105">
    <property type="entry name" value="WHD_NrtR"/>
</dbReference>
<evidence type="ECO:0000313" key="3">
    <source>
        <dbReference type="EMBL" id="MBC6466634.1"/>
    </source>
</evidence>
<keyword evidence="1 3" id="KW-0378">Hydrolase</keyword>
<dbReference type="PROSITE" id="PS00893">
    <property type="entry name" value="NUDIX_BOX"/>
    <property type="match status" value="1"/>
</dbReference>
<dbReference type="EMBL" id="JABVEC010000009">
    <property type="protein sequence ID" value="MBC6466634.1"/>
    <property type="molecule type" value="Genomic_DNA"/>
</dbReference>
<dbReference type="InterPro" id="IPR015797">
    <property type="entry name" value="NUDIX_hydrolase-like_dom_sf"/>
</dbReference>
<dbReference type="Gene3D" id="1.10.10.10">
    <property type="entry name" value="Winged helix-like DNA-binding domain superfamily/Winged helix DNA-binding domain"/>
    <property type="match status" value="1"/>
</dbReference>
<dbReference type="SUPFAM" id="SSF46785">
    <property type="entry name" value="Winged helix' DNA-binding domain"/>
    <property type="match status" value="1"/>
</dbReference>
<keyword evidence="4" id="KW-1185">Reference proteome</keyword>
<dbReference type="InterPro" id="IPR036390">
    <property type="entry name" value="WH_DNA-bd_sf"/>
</dbReference>
<sequence>MINKTERREHAQVEVTVDLVIFTVRDDQLHVLLIERGQEPFADWPALPGGYVRVGEHLDGAALRELQEETGVDGSRLHLEQFRTYGDPERDPRGRVITVAYLALSPDLPIARAGTDARAADWVPVEAVLDGQIALAFDHVLILREALERARSQLEYTTIAAAFCTEPFTVAELRRVYEVVWGFKLDPSNFRRKVTRAHGFLRPTGEHRSPEIGRPAALYRCGAARLLSPPLLRSSDVADAQFTTPALR</sequence>
<proteinExistence type="predicted"/>
<evidence type="ECO:0000259" key="2">
    <source>
        <dbReference type="PROSITE" id="PS51462"/>
    </source>
</evidence>
<accession>A0ABR7LPX9</accession>
<dbReference type="GO" id="GO:0016787">
    <property type="term" value="F:hydrolase activity"/>
    <property type="evidence" value="ECO:0007669"/>
    <property type="project" value="UniProtKB-KW"/>
</dbReference>
<dbReference type="CDD" id="cd18873">
    <property type="entry name" value="NUDIX_NadM_like"/>
    <property type="match status" value="1"/>
</dbReference>
<dbReference type="Proteomes" id="UP000805614">
    <property type="component" value="Unassembled WGS sequence"/>
</dbReference>
<feature type="domain" description="Nudix hydrolase" evidence="2">
    <location>
        <begin position="12"/>
        <end position="147"/>
    </location>
</feature>
<gene>
    <name evidence="3" type="ORF">HKK74_14135</name>
</gene>
<dbReference type="PANTHER" id="PTHR43736:SF4">
    <property type="entry name" value="SLR1690 PROTEIN"/>
    <property type="match status" value="1"/>
</dbReference>
<dbReference type="Pfam" id="PF00293">
    <property type="entry name" value="NUDIX"/>
    <property type="match status" value="1"/>
</dbReference>
<dbReference type="PANTHER" id="PTHR43736">
    <property type="entry name" value="ADP-RIBOSE PYROPHOSPHATASE"/>
    <property type="match status" value="1"/>
</dbReference>
<dbReference type="InterPro" id="IPR020084">
    <property type="entry name" value="NUDIX_hydrolase_CS"/>
</dbReference>
<dbReference type="Pfam" id="PF21906">
    <property type="entry name" value="WHD_NrtR"/>
    <property type="match status" value="1"/>
</dbReference>
<evidence type="ECO:0000256" key="1">
    <source>
        <dbReference type="ARBA" id="ARBA00022801"/>
    </source>
</evidence>
<dbReference type="SUPFAM" id="SSF55811">
    <property type="entry name" value="Nudix"/>
    <property type="match status" value="1"/>
</dbReference>
<name>A0ABR7LPX9_9ACTN</name>
<evidence type="ECO:0000313" key="4">
    <source>
        <dbReference type="Proteomes" id="UP000805614"/>
    </source>
</evidence>